<evidence type="ECO:0000256" key="1">
    <source>
        <dbReference type="ARBA" id="ARBA00004141"/>
    </source>
</evidence>
<accession>A0A2T9Z3S8</accession>
<feature type="transmembrane region" description="Helical" evidence="6">
    <location>
        <begin position="67"/>
        <end position="87"/>
    </location>
</feature>
<evidence type="ECO:0000256" key="4">
    <source>
        <dbReference type="ARBA" id="ARBA00022989"/>
    </source>
</evidence>
<dbReference type="OrthoDB" id="5982228at2759"/>
<evidence type="ECO:0000313" key="8">
    <source>
        <dbReference type="Proteomes" id="UP000245699"/>
    </source>
</evidence>
<dbReference type="Proteomes" id="UP000245699">
    <property type="component" value="Unassembled WGS sequence"/>
</dbReference>
<dbReference type="InterPro" id="IPR002293">
    <property type="entry name" value="AA/rel_permease1"/>
</dbReference>
<dbReference type="AlphaFoldDB" id="A0A2T9Z3S8"/>
<feature type="transmembrane region" description="Helical" evidence="6">
    <location>
        <begin position="99"/>
        <end position="119"/>
    </location>
</feature>
<feature type="transmembrane region" description="Helical" evidence="6">
    <location>
        <begin position="131"/>
        <end position="151"/>
    </location>
</feature>
<dbReference type="PANTHER" id="PTHR43243:SF4">
    <property type="entry name" value="CATIONIC AMINO ACID TRANSPORTER 4"/>
    <property type="match status" value="1"/>
</dbReference>
<dbReference type="GO" id="GO:0005886">
    <property type="term" value="C:plasma membrane"/>
    <property type="evidence" value="ECO:0007669"/>
    <property type="project" value="TreeGrafter"/>
</dbReference>
<dbReference type="STRING" id="61424.A0A2T9Z3S8"/>
<keyword evidence="2" id="KW-0813">Transport</keyword>
<dbReference type="PANTHER" id="PTHR43243">
    <property type="entry name" value="INNER MEMBRANE TRANSPORTER YGJI-RELATED"/>
    <property type="match status" value="1"/>
</dbReference>
<comment type="subcellular location">
    <subcellularLocation>
        <location evidence="1">Membrane</location>
        <topology evidence="1">Multi-pass membrane protein</topology>
    </subcellularLocation>
</comment>
<organism evidence="7 8">
    <name type="scientific">Furculomyces boomerangus</name>
    <dbReference type="NCBI Taxonomy" id="61424"/>
    <lineage>
        <taxon>Eukaryota</taxon>
        <taxon>Fungi</taxon>
        <taxon>Fungi incertae sedis</taxon>
        <taxon>Zoopagomycota</taxon>
        <taxon>Kickxellomycotina</taxon>
        <taxon>Harpellomycetes</taxon>
        <taxon>Harpellales</taxon>
        <taxon>Harpellaceae</taxon>
        <taxon>Furculomyces</taxon>
    </lineage>
</organism>
<evidence type="ECO:0000256" key="5">
    <source>
        <dbReference type="ARBA" id="ARBA00023136"/>
    </source>
</evidence>
<evidence type="ECO:0000313" key="7">
    <source>
        <dbReference type="EMBL" id="PVU99219.1"/>
    </source>
</evidence>
<dbReference type="GO" id="GO:0015171">
    <property type="term" value="F:amino acid transmembrane transporter activity"/>
    <property type="evidence" value="ECO:0007669"/>
    <property type="project" value="TreeGrafter"/>
</dbReference>
<dbReference type="PIRSF" id="PIRSF006060">
    <property type="entry name" value="AA_transporter"/>
    <property type="match status" value="1"/>
</dbReference>
<dbReference type="EMBL" id="MBFT01000048">
    <property type="protein sequence ID" value="PVU99219.1"/>
    <property type="molecule type" value="Genomic_DNA"/>
</dbReference>
<name>A0A2T9Z3S8_9FUNG</name>
<dbReference type="Pfam" id="PF13520">
    <property type="entry name" value="AA_permease_2"/>
    <property type="match status" value="1"/>
</dbReference>
<evidence type="ECO:0000256" key="6">
    <source>
        <dbReference type="SAM" id="Phobius"/>
    </source>
</evidence>
<feature type="transmembrane region" description="Helical" evidence="6">
    <location>
        <begin position="33"/>
        <end position="55"/>
    </location>
</feature>
<feature type="transmembrane region" description="Helical" evidence="6">
    <location>
        <begin position="376"/>
        <end position="395"/>
    </location>
</feature>
<keyword evidence="8" id="KW-1185">Reference proteome</keyword>
<reference evidence="7 8" key="1">
    <citation type="journal article" date="2018" name="MBio">
        <title>Comparative Genomics Reveals the Core Gene Toolbox for the Fungus-Insect Symbiosis.</title>
        <authorList>
            <person name="Wang Y."/>
            <person name="Stata M."/>
            <person name="Wang W."/>
            <person name="Stajich J.E."/>
            <person name="White M.M."/>
            <person name="Moncalvo J.M."/>
        </authorList>
    </citation>
    <scope>NUCLEOTIDE SEQUENCE [LARGE SCALE GENOMIC DNA]</scope>
    <source>
        <strain evidence="7 8">AUS-77-4</strain>
    </source>
</reference>
<keyword evidence="4 6" id="KW-1133">Transmembrane helix</keyword>
<proteinExistence type="predicted"/>
<comment type="caution">
    <text evidence="7">The sequence shown here is derived from an EMBL/GenBank/DDBJ whole genome shotgun (WGS) entry which is preliminary data.</text>
</comment>
<keyword evidence="5 6" id="KW-0472">Membrane</keyword>
<feature type="transmembrane region" description="Helical" evidence="6">
    <location>
        <begin position="401"/>
        <end position="424"/>
    </location>
</feature>
<sequence>MSTEQQTFFRSLFRRKPIRASIHQGEVSEMKRVLTAIDLVGVGIGSIIGTGIFVLTGRAAAVNAGPAIVISFVIAGVVSAISAFSYAEMGSMIPIAGSAYTYALTTMGELFGWIVGWDLMLELLVGGSTVAVGWSGYLVHAFQAFWGVTLNKATTETPLEYRNNVFVINEGAYINIPAMLILACITTILVFGIKESSMFNNVFVAIKLIVILLFIFGGIKYIDKANYTPFIPPKKGNDFGGLGILRGAQKVFFAYMGFDSVTTTAQEAQNPQRDIPIGICISLLVCTILYIATCVVLCGVRKYTELNTSAPIPDSLSIHPGTRWLQILIYIGALAGLTSVLLIGLLAQPRLFMSMANDGMMPQAFARLHPKFKTPAFPTILCGGICIVLSGFLPVDLLGDMTSVGTLLAFSFVNIAVIIARYTLPDQPRSFRVPFGPFILPIIGTVISLKRSRVQEYIDASEEYGGYEDSKINGYSA</sequence>
<gene>
    <name evidence="7" type="ORF">BB559_000908</name>
</gene>
<evidence type="ECO:0000256" key="3">
    <source>
        <dbReference type="ARBA" id="ARBA00022692"/>
    </source>
</evidence>
<feature type="transmembrane region" description="Helical" evidence="6">
    <location>
        <begin position="324"/>
        <end position="347"/>
    </location>
</feature>
<keyword evidence="3 6" id="KW-0812">Transmembrane</keyword>
<feature type="transmembrane region" description="Helical" evidence="6">
    <location>
        <begin position="172"/>
        <end position="193"/>
    </location>
</feature>
<feature type="transmembrane region" description="Helical" evidence="6">
    <location>
        <begin position="199"/>
        <end position="219"/>
    </location>
</feature>
<evidence type="ECO:0008006" key="9">
    <source>
        <dbReference type="Google" id="ProtNLM"/>
    </source>
</evidence>
<evidence type="ECO:0000256" key="2">
    <source>
        <dbReference type="ARBA" id="ARBA00022448"/>
    </source>
</evidence>
<protein>
    <recommendedName>
        <fullName evidence="9">Cationic amino acid transporter C-terminal domain-containing protein</fullName>
    </recommendedName>
</protein>
<feature type="transmembrane region" description="Helical" evidence="6">
    <location>
        <begin position="279"/>
        <end position="304"/>
    </location>
</feature>
<dbReference type="Gene3D" id="1.20.1740.10">
    <property type="entry name" value="Amino acid/polyamine transporter I"/>
    <property type="match status" value="1"/>
</dbReference>